<dbReference type="EMBL" id="AYYN01000059">
    <property type="protein sequence ID" value="KRM75689.1"/>
    <property type="molecule type" value="Genomic_DNA"/>
</dbReference>
<name>A0A0R2BH84_9LACO</name>
<proteinExistence type="predicted"/>
<evidence type="ECO:0000256" key="1">
    <source>
        <dbReference type="SAM" id="Phobius"/>
    </source>
</evidence>
<dbReference type="Proteomes" id="UP000051612">
    <property type="component" value="Unassembled WGS sequence"/>
</dbReference>
<reference evidence="2 3" key="1">
    <citation type="journal article" date="2015" name="Genome Announc.">
        <title>Expanding the biotechnology potential of lactobacilli through comparative genomics of 213 strains and associated genera.</title>
        <authorList>
            <person name="Sun Z."/>
            <person name="Harris H.M."/>
            <person name="McCann A."/>
            <person name="Guo C."/>
            <person name="Argimon S."/>
            <person name="Zhang W."/>
            <person name="Yang X."/>
            <person name="Jeffery I.B."/>
            <person name="Cooney J.C."/>
            <person name="Kagawa T.F."/>
            <person name="Liu W."/>
            <person name="Song Y."/>
            <person name="Salvetti E."/>
            <person name="Wrobel A."/>
            <person name="Rasinkangas P."/>
            <person name="Parkhill J."/>
            <person name="Rea M.C."/>
            <person name="O'Sullivan O."/>
            <person name="Ritari J."/>
            <person name="Douillard F.P."/>
            <person name="Paul Ross R."/>
            <person name="Yang R."/>
            <person name="Briner A.E."/>
            <person name="Felis G.E."/>
            <person name="de Vos W.M."/>
            <person name="Barrangou R."/>
            <person name="Klaenhammer T.R."/>
            <person name="Caufield P.W."/>
            <person name="Cui Y."/>
            <person name="Zhang H."/>
            <person name="O'Toole P.W."/>
        </authorList>
    </citation>
    <scope>NUCLEOTIDE SEQUENCE [LARGE SCALE GENOMIC DNA]</scope>
    <source>
        <strain evidence="2 3">DSM 20452</strain>
    </source>
</reference>
<protein>
    <submittedName>
        <fullName evidence="2">Uncharacterized protein</fullName>
    </submittedName>
</protein>
<comment type="caution">
    <text evidence="2">The sequence shown here is derived from an EMBL/GenBank/DDBJ whole genome shotgun (WGS) entry which is preliminary data.</text>
</comment>
<sequence length="71" mass="7751">MKKMVKGLILSAIIFVLGAFELYATYRYYHKLVVADRKNMLSSSRLWLGIISGGLLCALGIFSALGVLQGA</sequence>
<evidence type="ECO:0000313" key="3">
    <source>
        <dbReference type="Proteomes" id="UP000051612"/>
    </source>
</evidence>
<keyword evidence="1" id="KW-0812">Transmembrane</keyword>
<accession>A0A0R2BH84</accession>
<dbReference type="PATRIC" id="fig|1423772.3.peg.26"/>
<dbReference type="AlphaFoldDB" id="A0A0R2BH84"/>
<organism evidence="2 3">
    <name type="scientific">Ligilactobacillus murinus DSM 20452 = NBRC 14221</name>
    <dbReference type="NCBI Taxonomy" id="1423772"/>
    <lineage>
        <taxon>Bacteria</taxon>
        <taxon>Bacillati</taxon>
        <taxon>Bacillota</taxon>
        <taxon>Bacilli</taxon>
        <taxon>Lactobacillales</taxon>
        <taxon>Lactobacillaceae</taxon>
        <taxon>Ligilactobacillus</taxon>
    </lineage>
</organism>
<gene>
    <name evidence="2" type="ORF">FC48_GL000020</name>
</gene>
<feature type="transmembrane region" description="Helical" evidence="1">
    <location>
        <begin position="46"/>
        <end position="68"/>
    </location>
</feature>
<keyword evidence="1" id="KW-1133">Transmembrane helix</keyword>
<feature type="transmembrane region" description="Helical" evidence="1">
    <location>
        <begin position="7"/>
        <end position="26"/>
    </location>
</feature>
<keyword evidence="1" id="KW-0472">Membrane</keyword>
<evidence type="ECO:0000313" key="2">
    <source>
        <dbReference type="EMBL" id="KRM75689.1"/>
    </source>
</evidence>